<evidence type="ECO:0000256" key="1">
    <source>
        <dbReference type="SAM" id="Phobius"/>
    </source>
</evidence>
<dbReference type="Proteomes" id="UP000319514">
    <property type="component" value="Unassembled WGS sequence"/>
</dbReference>
<dbReference type="EMBL" id="VFOQ01000001">
    <property type="protein sequence ID" value="TQL58787.1"/>
    <property type="molecule type" value="Genomic_DNA"/>
</dbReference>
<reference evidence="2 3" key="1">
    <citation type="submission" date="2019-06" db="EMBL/GenBank/DDBJ databases">
        <title>Sequencing the genomes of 1000 actinobacteria strains.</title>
        <authorList>
            <person name="Klenk H.-P."/>
        </authorList>
    </citation>
    <scope>NUCLEOTIDE SEQUENCE [LARGE SCALE GENOMIC DNA]</scope>
    <source>
        <strain evidence="2 3">DSM 18082</strain>
    </source>
</reference>
<comment type="caution">
    <text evidence="2">The sequence shown here is derived from an EMBL/GenBank/DDBJ whole genome shotgun (WGS) entry which is preliminary data.</text>
</comment>
<keyword evidence="1" id="KW-1133">Transmembrane helix</keyword>
<dbReference type="RefSeq" id="WP_141786882.1">
    <property type="nucleotide sequence ID" value="NZ_BAAAKX010000023.1"/>
</dbReference>
<name>A0A542ZEP6_9MICO</name>
<accession>A0A542ZEP6</accession>
<feature type="transmembrane region" description="Helical" evidence="1">
    <location>
        <begin position="105"/>
        <end position="124"/>
    </location>
</feature>
<keyword evidence="1" id="KW-0812">Transmembrane</keyword>
<feature type="transmembrane region" description="Helical" evidence="1">
    <location>
        <begin position="12"/>
        <end position="33"/>
    </location>
</feature>
<sequence length="145" mass="14979">MRSFVLDRQAFTLRWVLAPAALVAAAAHVPVIGPHLTEAPYMGVLFVVLTAACVALAVAAMVRDTMAVYALAALTCTLAIVGYIATRLVAFPMLADDVGNWFEPMGVLSVGSEAIVVVTAGLAFRAVGGRAQVHDSSGDGSPLPV</sequence>
<feature type="transmembrane region" description="Helical" evidence="1">
    <location>
        <begin position="39"/>
        <end position="59"/>
    </location>
</feature>
<feature type="transmembrane region" description="Helical" evidence="1">
    <location>
        <begin position="66"/>
        <end position="85"/>
    </location>
</feature>
<evidence type="ECO:0000313" key="2">
    <source>
        <dbReference type="EMBL" id="TQL58787.1"/>
    </source>
</evidence>
<gene>
    <name evidence="2" type="ORF">FB474_0126</name>
</gene>
<dbReference type="OrthoDB" id="68643at2"/>
<proteinExistence type="predicted"/>
<organism evidence="2 3">
    <name type="scientific">Oryzihumus leptocrescens</name>
    <dbReference type="NCBI Taxonomy" id="297536"/>
    <lineage>
        <taxon>Bacteria</taxon>
        <taxon>Bacillati</taxon>
        <taxon>Actinomycetota</taxon>
        <taxon>Actinomycetes</taxon>
        <taxon>Micrococcales</taxon>
        <taxon>Intrasporangiaceae</taxon>
        <taxon>Oryzihumus</taxon>
    </lineage>
</organism>
<dbReference type="AlphaFoldDB" id="A0A542ZEP6"/>
<protein>
    <submittedName>
        <fullName evidence="2">Uncharacterized protein</fullName>
    </submittedName>
</protein>
<keyword evidence="3" id="KW-1185">Reference proteome</keyword>
<keyword evidence="1" id="KW-0472">Membrane</keyword>
<evidence type="ECO:0000313" key="3">
    <source>
        <dbReference type="Proteomes" id="UP000319514"/>
    </source>
</evidence>